<gene>
    <name evidence="3" type="ORF">GSY63_24455</name>
</gene>
<dbReference type="PRINTS" id="PR01438">
    <property type="entry name" value="UNVRSLSTRESS"/>
</dbReference>
<dbReference type="InterPro" id="IPR006016">
    <property type="entry name" value="UspA"/>
</dbReference>
<dbReference type="CDD" id="cd00293">
    <property type="entry name" value="USP-like"/>
    <property type="match status" value="2"/>
</dbReference>
<dbReference type="SUPFAM" id="SSF52402">
    <property type="entry name" value="Adenine nucleotide alpha hydrolases-like"/>
    <property type="match status" value="2"/>
</dbReference>
<evidence type="ECO:0000313" key="4">
    <source>
        <dbReference type="Proteomes" id="UP000638732"/>
    </source>
</evidence>
<dbReference type="PANTHER" id="PTHR46268">
    <property type="entry name" value="STRESS RESPONSE PROTEIN NHAX"/>
    <property type="match status" value="1"/>
</dbReference>
<evidence type="ECO:0000259" key="2">
    <source>
        <dbReference type="Pfam" id="PF00582"/>
    </source>
</evidence>
<reference evidence="3" key="2">
    <citation type="submission" date="2020-10" db="EMBL/GenBank/DDBJ databases">
        <title>Mucilaginibacter sp. nov., isolated from soil.</title>
        <authorList>
            <person name="Jeon C.O."/>
        </authorList>
    </citation>
    <scope>NUCLEOTIDE SEQUENCE</scope>
    <source>
        <strain evidence="3">R11</strain>
    </source>
</reference>
<dbReference type="Gene3D" id="3.40.50.620">
    <property type="entry name" value="HUPs"/>
    <property type="match status" value="2"/>
</dbReference>
<feature type="domain" description="UspA" evidence="2">
    <location>
        <begin position="160"/>
        <end position="285"/>
    </location>
</feature>
<protein>
    <submittedName>
        <fullName evidence="3">Universal stress protein</fullName>
    </submittedName>
</protein>
<evidence type="ECO:0000256" key="1">
    <source>
        <dbReference type="ARBA" id="ARBA00008791"/>
    </source>
</evidence>
<dbReference type="AlphaFoldDB" id="A0A965ZJY3"/>
<accession>A0A965ZJY3</accession>
<name>A0A965ZJY3_9SPHI</name>
<dbReference type="Pfam" id="PF00582">
    <property type="entry name" value="Usp"/>
    <property type="match status" value="2"/>
</dbReference>
<proteinExistence type="inferred from homology"/>
<evidence type="ECO:0000313" key="3">
    <source>
        <dbReference type="EMBL" id="NCD72540.1"/>
    </source>
</evidence>
<sequence length="292" mass="32563">MKTILVPTDFSPAAKNAARYAMHIAKGLKANVLLCNAILIPAEAPMAGTVIWPFEDYGSLKETAEHELNRFANNLKAHEWEFATSDGFRPQVNIGSGIGRVVDVVSEAFNTQKAAFAIMGMANPGNLSRFFLGSNSKELIEAATFPLILVPSDFAFAKITKIAIATDLSDGDIEVIHSIASFARHFNAEILVVHITDGFYNEKASKKIIDDFLRQITNKANYPKIYYRHVVDLDVNNGLEWLSEHGRVDMLAIIHRKHSVWHHIFQGSHSQKIAKQINIPLMIYPPNCHPFL</sequence>
<dbReference type="RefSeq" id="WP_166588481.1">
    <property type="nucleotide sequence ID" value="NZ_WWEO01000045.1"/>
</dbReference>
<comment type="similarity">
    <text evidence="1">Belongs to the universal stress protein A family.</text>
</comment>
<dbReference type="PANTHER" id="PTHR46268:SF6">
    <property type="entry name" value="UNIVERSAL STRESS PROTEIN UP12"/>
    <property type="match status" value="1"/>
</dbReference>
<reference evidence="3" key="1">
    <citation type="submission" date="2020-01" db="EMBL/GenBank/DDBJ databases">
        <authorList>
            <person name="Seo Y.L."/>
        </authorList>
    </citation>
    <scope>NUCLEOTIDE SEQUENCE</scope>
    <source>
        <strain evidence="3">R11</strain>
    </source>
</reference>
<organism evidence="3 4">
    <name type="scientific">Mucilaginibacter agri</name>
    <dbReference type="NCBI Taxonomy" id="2695265"/>
    <lineage>
        <taxon>Bacteria</taxon>
        <taxon>Pseudomonadati</taxon>
        <taxon>Bacteroidota</taxon>
        <taxon>Sphingobacteriia</taxon>
        <taxon>Sphingobacteriales</taxon>
        <taxon>Sphingobacteriaceae</taxon>
        <taxon>Mucilaginibacter</taxon>
    </lineage>
</organism>
<dbReference type="EMBL" id="WWEO01000045">
    <property type="protein sequence ID" value="NCD72540.1"/>
    <property type="molecule type" value="Genomic_DNA"/>
</dbReference>
<keyword evidence="4" id="KW-1185">Reference proteome</keyword>
<feature type="domain" description="UspA" evidence="2">
    <location>
        <begin position="1"/>
        <end position="151"/>
    </location>
</feature>
<comment type="caution">
    <text evidence="3">The sequence shown here is derived from an EMBL/GenBank/DDBJ whole genome shotgun (WGS) entry which is preliminary data.</text>
</comment>
<dbReference type="Proteomes" id="UP000638732">
    <property type="component" value="Unassembled WGS sequence"/>
</dbReference>
<dbReference type="InterPro" id="IPR014729">
    <property type="entry name" value="Rossmann-like_a/b/a_fold"/>
</dbReference>
<dbReference type="InterPro" id="IPR006015">
    <property type="entry name" value="Universal_stress_UspA"/>
</dbReference>